<protein>
    <recommendedName>
        <fullName evidence="4">PspA</fullName>
    </recommendedName>
</protein>
<dbReference type="EMBL" id="BJVY01000075">
    <property type="protein sequence ID" value="GEL75479.1"/>
    <property type="molecule type" value="Genomic_DNA"/>
</dbReference>
<feature type="compositionally biased region" description="Low complexity" evidence="1">
    <location>
        <begin position="65"/>
        <end position="91"/>
    </location>
</feature>
<proteinExistence type="predicted"/>
<feature type="compositionally biased region" description="Low complexity" evidence="1">
    <location>
        <begin position="121"/>
        <end position="139"/>
    </location>
</feature>
<evidence type="ECO:0000313" key="2">
    <source>
        <dbReference type="EMBL" id="GEL75479.1"/>
    </source>
</evidence>
<name>A0A511HSK8_9BACT</name>
<evidence type="ECO:0000256" key="1">
    <source>
        <dbReference type="SAM" id="MobiDB-lite"/>
    </source>
</evidence>
<comment type="caution">
    <text evidence="2">The sequence shown here is derived from an EMBL/GenBank/DDBJ whole genome shotgun (WGS) entry which is preliminary data.</text>
</comment>
<accession>A0A511HSK8</accession>
<evidence type="ECO:0008006" key="4">
    <source>
        <dbReference type="Google" id="ProtNLM"/>
    </source>
</evidence>
<dbReference type="AlphaFoldDB" id="A0A511HSK8"/>
<sequence>MQEAVSRVGEYAGHAVREESECQCMQNDMKSIIQAAVAEAVEKAMGRQMELLEKVAQFLGIEPGSARAASAPKRTPASAPAPKRPSSVPVRKYVRPEVAPKPTRAGPSPQKSRVRARARAAGRTATAAAPSPSAEASASFKEGQEVSYKQGRGTFPAKVKAVNEEAKTVTVERVGDGKEVVRPFDKVTPA</sequence>
<feature type="region of interest" description="Disordered" evidence="1">
    <location>
        <begin position="65"/>
        <end position="148"/>
    </location>
</feature>
<gene>
    <name evidence="2" type="ORF">MVI01_72630</name>
</gene>
<reference evidence="2 3" key="1">
    <citation type="submission" date="2019-07" db="EMBL/GenBank/DDBJ databases">
        <title>Whole genome shotgun sequence of Myxococcus virescens NBRC 100334.</title>
        <authorList>
            <person name="Hosoyama A."/>
            <person name="Uohara A."/>
            <person name="Ohji S."/>
            <person name="Ichikawa N."/>
        </authorList>
    </citation>
    <scope>NUCLEOTIDE SEQUENCE [LARGE SCALE GENOMIC DNA]</scope>
    <source>
        <strain evidence="2 3">NBRC 100334</strain>
    </source>
</reference>
<dbReference type="Proteomes" id="UP000321224">
    <property type="component" value="Unassembled WGS sequence"/>
</dbReference>
<evidence type="ECO:0000313" key="3">
    <source>
        <dbReference type="Proteomes" id="UP000321224"/>
    </source>
</evidence>
<organism evidence="2 3">
    <name type="scientific">Myxococcus virescens</name>
    <dbReference type="NCBI Taxonomy" id="83456"/>
    <lineage>
        <taxon>Bacteria</taxon>
        <taxon>Pseudomonadati</taxon>
        <taxon>Myxococcota</taxon>
        <taxon>Myxococcia</taxon>
        <taxon>Myxococcales</taxon>
        <taxon>Cystobacterineae</taxon>
        <taxon>Myxococcaceae</taxon>
        <taxon>Myxococcus</taxon>
    </lineage>
</organism>